<dbReference type="GO" id="GO:0015031">
    <property type="term" value="P:protein transport"/>
    <property type="evidence" value="ECO:0007669"/>
    <property type="project" value="UniProtKB-KW"/>
</dbReference>
<dbReference type="InterPro" id="IPR012902">
    <property type="entry name" value="N_methyl_site"/>
</dbReference>
<evidence type="ECO:0000256" key="4">
    <source>
        <dbReference type="SAM" id="Phobius"/>
    </source>
</evidence>
<keyword evidence="2" id="KW-0813">Transport</keyword>
<dbReference type="InterPro" id="IPR045584">
    <property type="entry name" value="Pilin-like"/>
</dbReference>
<evidence type="ECO:0000313" key="7">
    <source>
        <dbReference type="Proteomes" id="UP001269968"/>
    </source>
</evidence>
<dbReference type="AlphaFoldDB" id="A0AAW9H596"/>
<proteinExistence type="predicted"/>
<dbReference type="SUPFAM" id="SSF54523">
    <property type="entry name" value="Pili subunits"/>
    <property type="match status" value="1"/>
</dbReference>
<evidence type="ECO:0000259" key="5">
    <source>
        <dbReference type="Pfam" id="PF08805"/>
    </source>
</evidence>
<sequence length="182" mass="19680">MVLLKKRKYRKGFSLLELLLVLGIVAGLVVSAFIVYPKVQAAQRVEMESKNIAAIQAGVKALYASAPDYSGLNNTVALNASIFPDSMLSGEGDERTVVNSFKGDVELVASGINQNGNIIADAAFSITYYGVPSAECIRLIYAVRNNFSSVLINRVAVPQDSYEFAARRCSSTTSNRITFISL</sequence>
<dbReference type="GO" id="GO:0016020">
    <property type="term" value="C:membrane"/>
    <property type="evidence" value="ECO:0007669"/>
    <property type="project" value="UniProtKB-SubCell"/>
</dbReference>
<name>A0AAW9H596_9GAMM</name>
<keyword evidence="4" id="KW-0472">Membrane</keyword>
<comment type="caution">
    <text evidence="6">The sequence shown here is derived from an EMBL/GenBank/DDBJ whole genome shotgun (WGS) entry which is preliminary data.</text>
</comment>
<dbReference type="PROSITE" id="PS00409">
    <property type="entry name" value="PROKAR_NTER_METHYL"/>
    <property type="match status" value="1"/>
</dbReference>
<evidence type="ECO:0000256" key="2">
    <source>
        <dbReference type="ARBA" id="ARBA00022448"/>
    </source>
</evidence>
<dbReference type="EMBL" id="JAXHOZ010000059">
    <property type="protein sequence ID" value="MDY4379104.1"/>
    <property type="molecule type" value="Genomic_DNA"/>
</dbReference>
<keyword evidence="3" id="KW-0653">Protein transport</keyword>
<keyword evidence="4" id="KW-0812">Transmembrane</keyword>
<comment type="subcellular location">
    <subcellularLocation>
        <location evidence="1">Membrane</location>
        <topology evidence="1">Single-pass membrane protein</topology>
    </subcellularLocation>
</comment>
<dbReference type="Pfam" id="PF08805">
    <property type="entry name" value="PilS"/>
    <property type="match status" value="1"/>
</dbReference>
<gene>
    <name evidence="6" type="ORF">SOV92_14940</name>
</gene>
<feature type="domain" description="Type 4 secretion system PilS N-terminal" evidence="5">
    <location>
        <begin position="43"/>
        <end position="181"/>
    </location>
</feature>
<dbReference type="RefSeq" id="WP_320714663.1">
    <property type="nucleotide sequence ID" value="NZ_JAXHOZ010000059.1"/>
</dbReference>
<dbReference type="Gene3D" id="3.30.1690.10">
    <property type="entry name" value="TcpA-like pilin"/>
    <property type="match status" value="1"/>
</dbReference>
<reference evidence="6" key="1">
    <citation type="submission" date="2023-11" db="EMBL/GenBank/DDBJ databases">
        <title>Comparative genomics revealed phylogeny of phytopathogenic Pectobacterium aroidearum based on whole-genome sequencing and function of putative horizontal acquire islands in P. aroidearum PccS1.</title>
        <authorList>
            <person name="Fan J."/>
            <person name="Yang L."/>
        </authorList>
    </citation>
    <scope>NUCLEOTIDE SEQUENCE</scope>
    <source>
        <strain evidence="6">NJAU140</strain>
    </source>
</reference>
<dbReference type="InterPro" id="IPR014911">
    <property type="entry name" value="PilS_N"/>
</dbReference>
<evidence type="ECO:0000256" key="3">
    <source>
        <dbReference type="ARBA" id="ARBA00022927"/>
    </source>
</evidence>
<feature type="transmembrane region" description="Helical" evidence="4">
    <location>
        <begin position="12"/>
        <end position="36"/>
    </location>
</feature>
<protein>
    <submittedName>
        <fullName evidence="6">Type 4 pilus major pilin</fullName>
    </submittedName>
</protein>
<dbReference type="Proteomes" id="UP001269968">
    <property type="component" value="Unassembled WGS sequence"/>
</dbReference>
<evidence type="ECO:0000313" key="6">
    <source>
        <dbReference type="EMBL" id="MDY4379104.1"/>
    </source>
</evidence>
<organism evidence="6 7">
    <name type="scientific">Pectobacterium brasiliense</name>
    <dbReference type="NCBI Taxonomy" id="180957"/>
    <lineage>
        <taxon>Bacteria</taxon>
        <taxon>Pseudomonadati</taxon>
        <taxon>Pseudomonadota</taxon>
        <taxon>Gammaproteobacteria</taxon>
        <taxon>Enterobacterales</taxon>
        <taxon>Pectobacteriaceae</taxon>
        <taxon>Pectobacterium</taxon>
    </lineage>
</organism>
<evidence type="ECO:0000256" key="1">
    <source>
        <dbReference type="ARBA" id="ARBA00004167"/>
    </source>
</evidence>
<accession>A0AAW9H596</accession>
<keyword evidence="4" id="KW-1133">Transmembrane helix</keyword>
<dbReference type="NCBIfam" id="TIGR02532">
    <property type="entry name" value="IV_pilin_GFxxxE"/>
    <property type="match status" value="1"/>
</dbReference>